<feature type="compositionally biased region" description="Basic residues" evidence="3">
    <location>
        <begin position="15"/>
        <end position="24"/>
    </location>
</feature>
<evidence type="ECO:0008006" key="6">
    <source>
        <dbReference type="Google" id="ProtNLM"/>
    </source>
</evidence>
<dbReference type="OrthoDB" id="206950at2759"/>
<feature type="region of interest" description="Disordered" evidence="3">
    <location>
        <begin position="1"/>
        <end position="71"/>
    </location>
</feature>
<evidence type="ECO:0000256" key="2">
    <source>
        <dbReference type="ARBA" id="ARBA00022794"/>
    </source>
</evidence>
<evidence type="ECO:0000256" key="3">
    <source>
        <dbReference type="SAM" id="MobiDB-lite"/>
    </source>
</evidence>
<organism evidence="4 5">
    <name type="scientific">Acanthoscelides obtectus</name>
    <name type="common">Bean weevil</name>
    <name type="synonym">Bruchus obtectus</name>
    <dbReference type="NCBI Taxonomy" id="200917"/>
    <lineage>
        <taxon>Eukaryota</taxon>
        <taxon>Metazoa</taxon>
        <taxon>Ecdysozoa</taxon>
        <taxon>Arthropoda</taxon>
        <taxon>Hexapoda</taxon>
        <taxon>Insecta</taxon>
        <taxon>Pterygota</taxon>
        <taxon>Neoptera</taxon>
        <taxon>Endopterygota</taxon>
        <taxon>Coleoptera</taxon>
        <taxon>Polyphaga</taxon>
        <taxon>Cucujiformia</taxon>
        <taxon>Chrysomeloidea</taxon>
        <taxon>Chrysomelidae</taxon>
        <taxon>Bruchinae</taxon>
        <taxon>Bruchini</taxon>
        <taxon>Acanthoscelides</taxon>
    </lineage>
</organism>
<feature type="compositionally biased region" description="Acidic residues" evidence="3">
    <location>
        <begin position="31"/>
        <end position="40"/>
    </location>
</feature>
<dbReference type="PANTHER" id="PTHR33724:SF1">
    <property type="entry name" value="INTRAFLAGELLAR TRANSPORT PROTEIN 43 HOMOLOG"/>
    <property type="match status" value="1"/>
</dbReference>
<reference evidence="4" key="1">
    <citation type="submission" date="2022-03" db="EMBL/GenBank/DDBJ databases">
        <authorList>
            <person name="Sayadi A."/>
        </authorList>
    </citation>
    <scope>NUCLEOTIDE SEQUENCE</scope>
</reference>
<dbReference type="GO" id="GO:0005929">
    <property type="term" value="C:cilium"/>
    <property type="evidence" value="ECO:0007669"/>
    <property type="project" value="TreeGrafter"/>
</dbReference>
<keyword evidence="2" id="KW-0970">Cilium biogenesis/degradation</keyword>
<proteinExistence type="inferred from homology"/>
<name>A0A9P0PTB7_ACAOB</name>
<comment type="caution">
    <text evidence="4">The sequence shown here is derived from an EMBL/GenBank/DDBJ whole genome shotgun (WGS) entry which is preliminary data.</text>
</comment>
<dbReference type="GO" id="GO:0030991">
    <property type="term" value="C:intraciliary transport particle A"/>
    <property type="evidence" value="ECO:0007669"/>
    <property type="project" value="InterPro"/>
</dbReference>
<gene>
    <name evidence="4" type="ORF">ACAOBT_LOCUS23140</name>
</gene>
<keyword evidence="5" id="KW-1185">Reference proteome</keyword>
<dbReference type="Proteomes" id="UP001152888">
    <property type="component" value="Unassembled WGS sequence"/>
</dbReference>
<dbReference type="EMBL" id="CAKOFQ010007256">
    <property type="protein sequence ID" value="CAH1996291.1"/>
    <property type="molecule type" value="Genomic_DNA"/>
</dbReference>
<dbReference type="GO" id="GO:0035721">
    <property type="term" value="P:intraciliary retrograde transport"/>
    <property type="evidence" value="ECO:0007669"/>
    <property type="project" value="TreeGrafter"/>
</dbReference>
<protein>
    <recommendedName>
        <fullName evidence="6">Intraflagellar transport protein 43 homolog</fullName>
    </recommendedName>
</protein>
<dbReference type="Pfam" id="PF15305">
    <property type="entry name" value="IFT43"/>
    <property type="match status" value="1"/>
</dbReference>
<comment type="similarity">
    <text evidence="1">Belongs to the IFT43 family.</text>
</comment>
<accession>A0A9P0PTB7</accession>
<dbReference type="PANTHER" id="PTHR33724">
    <property type="entry name" value="INTRAFLAGELLAR TRANSPORT PROTEIN 43 HOMOLOG"/>
    <property type="match status" value="1"/>
</dbReference>
<evidence type="ECO:0000313" key="4">
    <source>
        <dbReference type="EMBL" id="CAH1996291.1"/>
    </source>
</evidence>
<dbReference type="InterPro" id="IPR029302">
    <property type="entry name" value="IFT43"/>
</dbReference>
<evidence type="ECO:0000313" key="5">
    <source>
        <dbReference type="Proteomes" id="UP001152888"/>
    </source>
</evidence>
<evidence type="ECO:0000256" key="1">
    <source>
        <dbReference type="ARBA" id="ARBA00007563"/>
    </source>
</evidence>
<sequence>MNLDEDVDFVTSKKSAAKQGRRASRTLLTEEAVELEDNDNSETTSSSGPFKMRKTAVWSEDVPKSSKGKPGTNIIELERFQGDNRDNCKEEDDIPVIPDIDDLQDDPLNLPDAKPVVSVDKSTYKEIDTQFGKFQTEQVSFGNIGDIDLSFLTSQLFPEKEVQVPNEAWTVDSLYNDLYHSSHHE</sequence>
<dbReference type="AlphaFoldDB" id="A0A9P0PTB7"/>